<dbReference type="Gene3D" id="3.40.50.150">
    <property type="entry name" value="Vaccinia Virus protein VP39"/>
    <property type="match status" value="2"/>
</dbReference>
<evidence type="ECO:0000313" key="12">
    <source>
        <dbReference type="Proteomes" id="UP000002630"/>
    </source>
</evidence>
<dbReference type="InterPro" id="IPR028590">
    <property type="entry name" value="RNA_methyltr_E_TRM7"/>
</dbReference>
<feature type="compositionally biased region" description="Basic and acidic residues" evidence="9">
    <location>
        <begin position="392"/>
        <end position="405"/>
    </location>
</feature>
<evidence type="ECO:0000256" key="4">
    <source>
        <dbReference type="ARBA" id="ARBA00022679"/>
    </source>
</evidence>
<dbReference type="InterPro" id="IPR002877">
    <property type="entry name" value="RNA_MeTrfase_FtsJ_dom"/>
</dbReference>
<comment type="catalytic activity">
    <reaction evidence="7 8">
        <text>cytidine(32)/guanosine(34) in tRNA + 2 S-adenosyl-L-methionine = 2'-O-methylcytidine(32)/2'-O-methylguanosine(34) in tRNA + 2 S-adenosyl-L-homocysteine + 2 H(+)</text>
        <dbReference type="Rhea" id="RHEA:42396"/>
        <dbReference type="Rhea" id="RHEA-COMP:10246"/>
        <dbReference type="Rhea" id="RHEA-COMP:10247"/>
        <dbReference type="ChEBI" id="CHEBI:15378"/>
        <dbReference type="ChEBI" id="CHEBI:57856"/>
        <dbReference type="ChEBI" id="CHEBI:59789"/>
        <dbReference type="ChEBI" id="CHEBI:74269"/>
        <dbReference type="ChEBI" id="CHEBI:74445"/>
        <dbReference type="ChEBI" id="CHEBI:74495"/>
        <dbReference type="ChEBI" id="CHEBI:82748"/>
        <dbReference type="EC" id="2.1.1.205"/>
    </reaction>
</comment>
<keyword evidence="6 8" id="KW-0819">tRNA processing</keyword>
<evidence type="ECO:0000256" key="8">
    <source>
        <dbReference type="HAMAP-Rule" id="MF_03162"/>
    </source>
</evidence>
<comment type="function">
    <text evidence="8">Methylates the 2'-O-ribose of nucleotides at positions 32 and 34 of the tRNA anticodon loop of substrate tRNAs.</text>
</comment>
<dbReference type="GO" id="GO:0002181">
    <property type="term" value="P:cytoplasmic translation"/>
    <property type="evidence" value="ECO:0007669"/>
    <property type="project" value="UniProtKB-UniRule"/>
</dbReference>
<feature type="domain" description="Ribosomal RNA methyltransferase FtsJ" evidence="10">
    <location>
        <begin position="21"/>
        <end position="63"/>
    </location>
</feature>
<dbReference type="PANTHER" id="PTHR10920">
    <property type="entry name" value="RIBOSOMAL RNA METHYLTRANSFERASE"/>
    <property type="match status" value="1"/>
</dbReference>
<dbReference type="OrthoDB" id="289250at2759"/>
<dbReference type="Proteomes" id="UP000002630">
    <property type="component" value="Linkage Group LG31"/>
</dbReference>
<organism evidence="11 12">
    <name type="scientific">Ectocarpus siliculosus</name>
    <name type="common">Brown alga</name>
    <name type="synonym">Conferva siliculosa</name>
    <dbReference type="NCBI Taxonomy" id="2880"/>
    <lineage>
        <taxon>Eukaryota</taxon>
        <taxon>Sar</taxon>
        <taxon>Stramenopiles</taxon>
        <taxon>Ochrophyta</taxon>
        <taxon>PX clade</taxon>
        <taxon>Phaeophyceae</taxon>
        <taxon>Ectocarpales</taxon>
        <taxon>Ectocarpaceae</taxon>
        <taxon>Ectocarpus</taxon>
    </lineage>
</organism>
<keyword evidence="4 8" id="KW-0808">Transferase</keyword>
<dbReference type="FunCoup" id="D7FXW8">
    <property type="interactions" value="561"/>
</dbReference>
<dbReference type="HAMAP" id="MF_01547">
    <property type="entry name" value="RNA_methyltr_E"/>
    <property type="match status" value="1"/>
</dbReference>
<evidence type="ECO:0000256" key="6">
    <source>
        <dbReference type="ARBA" id="ARBA00022694"/>
    </source>
</evidence>
<dbReference type="InterPro" id="IPR029063">
    <property type="entry name" value="SAM-dependent_MTases_sf"/>
</dbReference>
<comment type="subcellular location">
    <subcellularLocation>
        <location evidence="8">Cytoplasm</location>
    </subcellularLocation>
</comment>
<keyword evidence="12" id="KW-1185">Reference proteome</keyword>
<dbReference type="STRING" id="2880.D7FXW8"/>
<reference evidence="11 12" key="1">
    <citation type="journal article" date="2010" name="Nature">
        <title>The Ectocarpus genome and the independent evolution of multicellularity in brown algae.</title>
        <authorList>
            <person name="Cock J.M."/>
            <person name="Sterck L."/>
            <person name="Rouze P."/>
            <person name="Scornet D."/>
            <person name="Allen A.E."/>
            <person name="Amoutzias G."/>
            <person name="Anthouard V."/>
            <person name="Artiguenave F."/>
            <person name="Aury J.M."/>
            <person name="Badger J.H."/>
            <person name="Beszteri B."/>
            <person name="Billiau K."/>
            <person name="Bonnet E."/>
            <person name="Bothwell J.H."/>
            <person name="Bowler C."/>
            <person name="Boyen C."/>
            <person name="Brownlee C."/>
            <person name="Carrano C.J."/>
            <person name="Charrier B."/>
            <person name="Cho G.Y."/>
            <person name="Coelho S.M."/>
            <person name="Collen J."/>
            <person name="Corre E."/>
            <person name="Da Silva C."/>
            <person name="Delage L."/>
            <person name="Delaroque N."/>
            <person name="Dittami S.M."/>
            <person name="Doulbeau S."/>
            <person name="Elias M."/>
            <person name="Farnham G."/>
            <person name="Gachon C.M."/>
            <person name="Gschloessl B."/>
            <person name="Heesch S."/>
            <person name="Jabbari K."/>
            <person name="Jubin C."/>
            <person name="Kawai H."/>
            <person name="Kimura K."/>
            <person name="Kloareg B."/>
            <person name="Kupper F.C."/>
            <person name="Lang D."/>
            <person name="Le Bail A."/>
            <person name="Leblanc C."/>
            <person name="Lerouge P."/>
            <person name="Lohr M."/>
            <person name="Lopez P.J."/>
            <person name="Martens C."/>
            <person name="Maumus F."/>
            <person name="Michel G."/>
            <person name="Miranda-Saavedra D."/>
            <person name="Morales J."/>
            <person name="Moreau H."/>
            <person name="Motomura T."/>
            <person name="Nagasato C."/>
            <person name="Napoli C.A."/>
            <person name="Nelson D.R."/>
            <person name="Nyvall-Collen P."/>
            <person name="Peters A.F."/>
            <person name="Pommier C."/>
            <person name="Potin P."/>
            <person name="Poulain J."/>
            <person name="Quesneville H."/>
            <person name="Read B."/>
            <person name="Rensing S.A."/>
            <person name="Ritter A."/>
            <person name="Rousvoal S."/>
            <person name="Samanta M."/>
            <person name="Samson G."/>
            <person name="Schroeder D.C."/>
            <person name="Segurens B."/>
            <person name="Strittmatter M."/>
            <person name="Tonon T."/>
            <person name="Tregear J.W."/>
            <person name="Valentin K."/>
            <person name="von Dassow P."/>
            <person name="Yamagishi T."/>
            <person name="Van de Peer Y."/>
            <person name="Wincker P."/>
        </authorList>
    </citation>
    <scope>NUCLEOTIDE SEQUENCE [LARGE SCALE GENOMIC DNA]</scope>
    <source>
        <strain evidence="12">Ec32 / CCAP1310/4</strain>
    </source>
</reference>
<evidence type="ECO:0000313" key="11">
    <source>
        <dbReference type="EMBL" id="CBJ32381.1"/>
    </source>
</evidence>
<dbReference type="InParanoid" id="D7FXW8"/>
<feature type="domain" description="Ribosomal RNA methyltransferase FtsJ" evidence="10">
    <location>
        <begin position="178"/>
        <end position="307"/>
    </location>
</feature>
<dbReference type="HAMAP" id="MF_03162">
    <property type="entry name" value="RNA_methyltr_E_TRM7"/>
    <property type="match status" value="1"/>
</dbReference>
<dbReference type="GO" id="GO:0006364">
    <property type="term" value="P:rRNA processing"/>
    <property type="evidence" value="ECO:0007669"/>
    <property type="project" value="UniProtKB-KW"/>
</dbReference>
<dbReference type="InterPro" id="IPR050082">
    <property type="entry name" value="RNA_methyltr_RlmE"/>
</dbReference>
<feature type="binding site" evidence="8">
    <location>
        <position position="55"/>
    </location>
    <ligand>
        <name>S-adenosyl-L-methionine</name>
        <dbReference type="ChEBI" id="CHEBI:59789"/>
    </ligand>
</feature>
<evidence type="ECO:0000256" key="7">
    <source>
        <dbReference type="ARBA" id="ARBA00048902"/>
    </source>
</evidence>
<keyword evidence="3 8" id="KW-0489">Methyltransferase</keyword>
<gene>
    <name evidence="11" type="ORF">Esi_0334_0018</name>
</gene>
<dbReference type="FunFam" id="3.40.50.150:FF:000220">
    <property type="entry name" value="CAMK protein kinase"/>
    <property type="match status" value="1"/>
</dbReference>
<dbReference type="EMBL" id="FN649756">
    <property type="protein sequence ID" value="CBJ32381.1"/>
    <property type="molecule type" value="Genomic_DNA"/>
</dbReference>
<dbReference type="SUPFAM" id="SSF53335">
    <property type="entry name" value="S-adenosyl-L-methionine-dependent methyltransferases"/>
    <property type="match status" value="2"/>
</dbReference>
<comment type="similarity">
    <text evidence="8">Belongs to the class I-like SAM-binding methyltransferase superfamily. RNA methyltransferase RlmE family. TRM7 subfamily.</text>
</comment>
<sequence length="405" mass="42868">MGRNGKDKRDMFYRKAKEVGFRARSAFKLLQLDEEFGLFEGVTKAVDLCAAPGSWSQVLASKLLGDKRDTPAAAGCENAKAQLDDCDGSGGARGAPLSTAVATDDGEFDAASAAGPEAKGAGVVAGSGVGATDESGDIGPDGGEAGPRRHHRAGVDCADTQTGAGSEGRVKDTEEEEVRIVAVDLQGMAPIEGVKQLQGDITSVKTAEAIIDHFRGGLAELVVCDGAPDVTGLHDIDEYLQAQLLLAALNITAHVLSPGGTFVAKIFRGRDSSLLYSQLRLLFERVTIAKPRSSRSSSIEAFVVCRVYAPPEGFEASMLTPLLDHAHSATNERLGPANLIVPFVACGDLSGFDADKSYPLEEPREEGKDGDSQLTSQRGYQRIPPAQMPIRPPHETFRMRKAGEF</sequence>
<evidence type="ECO:0000256" key="9">
    <source>
        <dbReference type="SAM" id="MobiDB-lite"/>
    </source>
</evidence>
<proteinExistence type="inferred from homology"/>
<feature type="binding site" evidence="8">
    <location>
        <position position="184"/>
    </location>
    <ligand>
        <name>S-adenosyl-L-methionine</name>
        <dbReference type="ChEBI" id="CHEBI:59789"/>
    </ligand>
</feature>
<protein>
    <recommendedName>
        <fullName evidence="8">Putative tRNA (cytidine(32)/guanosine(34)-2'-O)-methyltransferase</fullName>
        <ecNumber evidence="8">2.1.1.205</ecNumber>
    </recommendedName>
    <alternativeName>
        <fullName evidence="8">2'-O-ribose RNA methyltransferase TRM7 homolog</fullName>
    </alternativeName>
</protein>
<feature type="binding site" evidence="8">
    <location>
        <position position="200"/>
    </location>
    <ligand>
        <name>S-adenosyl-L-methionine</name>
        <dbReference type="ChEBI" id="CHEBI:59789"/>
    </ligand>
</feature>
<dbReference type="InterPro" id="IPR015507">
    <property type="entry name" value="rRNA-MeTfrase_E"/>
</dbReference>
<dbReference type="PANTHER" id="PTHR10920:SF12">
    <property type="entry name" value="TRNA (CYTIDINE(32)_GUANOSINE(34)-2'-O)-METHYLTRANSFERASE-RELATED"/>
    <property type="match status" value="1"/>
</dbReference>
<dbReference type="AlphaFoldDB" id="D7FXW8"/>
<accession>D7FXW8</accession>
<dbReference type="GO" id="GO:0005737">
    <property type="term" value="C:cytoplasm"/>
    <property type="evidence" value="ECO:0007669"/>
    <property type="project" value="UniProtKB-SubCell"/>
</dbReference>
<evidence type="ECO:0000256" key="2">
    <source>
        <dbReference type="ARBA" id="ARBA00022552"/>
    </source>
</evidence>
<feature type="active site" description="Proton acceptor" evidence="8">
    <location>
        <position position="265"/>
    </location>
</feature>
<evidence type="ECO:0000256" key="3">
    <source>
        <dbReference type="ARBA" id="ARBA00022603"/>
    </source>
</evidence>
<feature type="region of interest" description="Disordered" evidence="9">
    <location>
        <begin position="128"/>
        <end position="153"/>
    </location>
</feature>
<feature type="binding site" evidence="8">
    <location>
        <position position="53"/>
    </location>
    <ligand>
        <name>S-adenosyl-L-methionine</name>
        <dbReference type="ChEBI" id="CHEBI:59789"/>
    </ligand>
</feature>
<dbReference type="GO" id="GO:0106340">
    <property type="term" value="F:tRNA (guanosine(34)-2'-O)-methyltransferase activity"/>
    <property type="evidence" value="ECO:0007669"/>
    <property type="project" value="UniProtKB-ARBA"/>
</dbReference>
<dbReference type="OMA" id="FIVCLNF"/>
<dbReference type="GO" id="GO:0002128">
    <property type="term" value="P:tRNA nucleoside ribose methylation"/>
    <property type="evidence" value="ECO:0007669"/>
    <property type="project" value="UniProtKB-UniRule"/>
</dbReference>
<feature type="compositionally biased region" description="Basic and acidic residues" evidence="9">
    <location>
        <begin position="356"/>
        <end position="371"/>
    </location>
</feature>
<name>D7FXW8_ECTSI</name>
<dbReference type="EC" id="2.1.1.205" evidence="8"/>
<keyword evidence="2" id="KW-0698">rRNA processing</keyword>
<feature type="region of interest" description="Disordered" evidence="9">
    <location>
        <begin position="356"/>
        <end position="405"/>
    </location>
</feature>
<dbReference type="eggNOG" id="KOG1099">
    <property type="taxonomic scope" value="Eukaryota"/>
</dbReference>
<dbReference type="EMBL" id="FN648525">
    <property type="protein sequence ID" value="CBJ32381.1"/>
    <property type="molecule type" value="Genomic_DNA"/>
</dbReference>
<dbReference type="Pfam" id="PF01728">
    <property type="entry name" value="FtsJ"/>
    <property type="match status" value="2"/>
</dbReference>
<feature type="binding site" evidence="8">
    <location>
        <position position="225"/>
    </location>
    <ligand>
        <name>S-adenosyl-L-methionine</name>
        <dbReference type="ChEBI" id="CHEBI:59789"/>
    </ligand>
</feature>
<evidence type="ECO:0000256" key="1">
    <source>
        <dbReference type="ARBA" id="ARBA00022490"/>
    </source>
</evidence>
<evidence type="ECO:0000259" key="10">
    <source>
        <dbReference type="Pfam" id="PF01728"/>
    </source>
</evidence>
<keyword evidence="1 8" id="KW-0963">Cytoplasm</keyword>
<keyword evidence="5 8" id="KW-0949">S-adenosyl-L-methionine</keyword>
<evidence type="ECO:0000256" key="5">
    <source>
        <dbReference type="ARBA" id="ARBA00022691"/>
    </source>
</evidence>